<accession>A0ABQ5KV23</accession>
<gene>
    <name evidence="2" type="ORF">ADUPG1_003136</name>
</gene>
<protein>
    <submittedName>
        <fullName evidence="2">Uncharacterized protein</fullName>
    </submittedName>
</protein>
<evidence type="ECO:0000313" key="2">
    <source>
        <dbReference type="EMBL" id="GKT36267.1"/>
    </source>
</evidence>
<proteinExistence type="predicted"/>
<evidence type="ECO:0000313" key="3">
    <source>
        <dbReference type="Proteomes" id="UP001057375"/>
    </source>
</evidence>
<feature type="compositionally biased region" description="Polar residues" evidence="1">
    <location>
        <begin position="1"/>
        <end position="19"/>
    </location>
</feature>
<feature type="non-terminal residue" evidence="2">
    <location>
        <position position="1"/>
    </location>
</feature>
<dbReference type="EMBL" id="BQXS01004081">
    <property type="protein sequence ID" value="GKT36267.1"/>
    <property type="molecule type" value="Genomic_DNA"/>
</dbReference>
<sequence>LDLGSDFSTDQTCECSSPDNIGYSDTPITDNRVCSETKPGSGVWTLHALNQIHPQPQTVLEGVSMDMSVEMIQI</sequence>
<organism evidence="2 3">
    <name type="scientific">Aduncisulcus paluster</name>
    <dbReference type="NCBI Taxonomy" id="2918883"/>
    <lineage>
        <taxon>Eukaryota</taxon>
        <taxon>Metamonada</taxon>
        <taxon>Carpediemonas-like organisms</taxon>
        <taxon>Aduncisulcus</taxon>
    </lineage>
</organism>
<reference evidence="2" key="1">
    <citation type="submission" date="2022-03" db="EMBL/GenBank/DDBJ databases">
        <title>Draft genome sequence of Aduncisulcus paluster, a free-living microaerophilic Fornicata.</title>
        <authorList>
            <person name="Yuyama I."/>
            <person name="Kume K."/>
            <person name="Tamura T."/>
            <person name="Inagaki Y."/>
            <person name="Hashimoto T."/>
        </authorList>
    </citation>
    <scope>NUCLEOTIDE SEQUENCE</scope>
    <source>
        <strain evidence="2">NY0171</strain>
    </source>
</reference>
<name>A0ABQ5KV23_9EUKA</name>
<evidence type="ECO:0000256" key="1">
    <source>
        <dbReference type="SAM" id="MobiDB-lite"/>
    </source>
</evidence>
<comment type="caution">
    <text evidence="2">The sequence shown here is derived from an EMBL/GenBank/DDBJ whole genome shotgun (WGS) entry which is preliminary data.</text>
</comment>
<keyword evidence="3" id="KW-1185">Reference proteome</keyword>
<dbReference type="Proteomes" id="UP001057375">
    <property type="component" value="Unassembled WGS sequence"/>
</dbReference>
<feature type="region of interest" description="Disordered" evidence="1">
    <location>
        <begin position="1"/>
        <end position="26"/>
    </location>
</feature>